<feature type="non-terminal residue" evidence="2">
    <location>
        <position position="1"/>
    </location>
</feature>
<evidence type="ECO:0000313" key="3">
    <source>
        <dbReference type="Proteomes" id="UP001328107"/>
    </source>
</evidence>
<dbReference type="Proteomes" id="UP001328107">
    <property type="component" value="Unassembled WGS sequence"/>
</dbReference>
<dbReference type="Gene3D" id="2.60.40.10">
    <property type="entry name" value="Immunoglobulins"/>
    <property type="match status" value="1"/>
</dbReference>
<dbReference type="EMBL" id="BTRK01000003">
    <property type="protein sequence ID" value="GMR41625.1"/>
    <property type="molecule type" value="Genomic_DNA"/>
</dbReference>
<dbReference type="SUPFAM" id="SSF49354">
    <property type="entry name" value="PapD-like"/>
    <property type="match status" value="1"/>
</dbReference>
<sequence length="80" mass="9516">NNIFRVRQPFRFVEPCQTQTIKIFLKSETKPEKNRHFFAFYHKTCTAEDVKKQPRQIWKSDAKPDGIIRLLAVFKDCSTV</sequence>
<dbReference type="AlphaFoldDB" id="A0AAN4ZR41"/>
<dbReference type="InterPro" id="IPR000535">
    <property type="entry name" value="MSP_dom"/>
</dbReference>
<comment type="caution">
    <text evidence="2">The sequence shown here is derived from an EMBL/GenBank/DDBJ whole genome shotgun (WGS) entry which is preliminary data.</text>
</comment>
<dbReference type="InterPro" id="IPR013783">
    <property type="entry name" value="Ig-like_fold"/>
</dbReference>
<reference evidence="3" key="1">
    <citation type="submission" date="2022-10" db="EMBL/GenBank/DDBJ databases">
        <title>Genome assembly of Pristionchus species.</title>
        <authorList>
            <person name="Yoshida K."/>
            <person name="Sommer R.J."/>
        </authorList>
    </citation>
    <scope>NUCLEOTIDE SEQUENCE [LARGE SCALE GENOMIC DNA]</scope>
    <source>
        <strain evidence="3">RS5460</strain>
    </source>
</reference>
<evidence type="ECO:0000259" key="1">
    <source>
        <dbReference type="Pfam" id="PF00635"/>
    </source>
</evidence>
<dbReference type="PANTHER" id="PTHR21513:SF19">
    <property type="entry name" value="MAJOR SPERM PROTEIN"/>
    <property type="match status" value="1"/>
</dbReference>
<dbReference type="Pfam" id="PF00635">
    <property type="entry name" value="Motile_Sperm"/>
    <property type="match status" value="1"/>
</dbReference>
<dbReference type="InterPro" id="IPR008962">
    <property type="entry name" value="PapD-like_sf"/>
</dbReference>
<gene>
    <name evidence="2" type="ORF">PMAYCL1PPCAC_11820</name>
</gene>
<evidence type="ECO:0000313" key="2">
    <source>
        <dbReference type="EMBL" id="GMR41625.1"/>
    </source>
</evidence>
<dbReference type="PANTHER" id="PTHR21513">
    <property type="entry name" value="MAJOR SPERM PROTEIN"/>
    <property type="match status" value="1"/>
</dbReference>
<organism evidence="2 3">
    <name type="scientific">Pristionchus mayeri</name>
    <dbReference type="NCBI Taxonomy" id="1317129"/>
    <lineage>
        <taxon>Eukaryota</taxon>
        <taxon>Metazoa</taxon>
        <taxon>Ecdysozoa</taxon>
        <taxon>Nematoda</taxon>
        <taxon>Chromadorea</taxon>
        <taxon>Rhabditida</taxon>
        <taxon>Rhabditina</taxon>
        <taxon>Diplogasteromorpha</taxon>
        <taxon>Diplogasteroidea</taxon>
        <taxon>Neodiplogasteridae</taxon>
        <taxon>Pristionchus</taxon>
    </lineage>
</organism>
<protein>
    <recommendedName>
        <fullName evidence="1">MSP domain-containing protein</fullName>
    </recommendedName>
</protein>
<proteinExistence type="predicted"/>
<keyword evidence="3" id="KW-1185">Reference proteome</keyword>
<feature type="domain" description="MSP" evidence="1">
    <location>
        <begin position="1"/>
        <end position="62"/>
    </location>
</feature>
<accession>A0AAN4ZR41</accession>
<feature type="non-terminal residue" evidence="2">
    <location>
        <position position="80"/>
    </location>
</feature>
<name>A0AAN4ZR41_9BILA</name>